<organism evidence="5 6">
    <name type="scientific">Candidatus Aphodenecus pullistercoris</name>
    <dbReference type="NCBI Taxonomy" id="2840669"/>
    <lineage>
        <taxon>Bacteria</taxon>
        <taxon>Pseudomonadati</taxon>
        <taxon>Spirochaetota</taxon>
        <taxon>Spirochaetia</taxon>
        <taxon>Spirochaetales</taxon>
        <taxon>Candidatus Aphodenecus</taxon>
    </lineage>
</organism>
<dbReference type="Gene3D" id="1.10.287.380">
    <property type="entry name" value="Valyl-tRNA synthetase, C-terminal domain"/>
    <property type="match status" value="1"/>
</dbReference>
<dbReference type="InterPro" id="IPR032781">
    <property type="entry name" value="ABC_tran_Xtn"/>
</dbReference>
<dbReference type="FunFam" id="3.40.50.300:FF:000011">
    <property type="entry name" value="Putative ABC transporter ATP-binding component"/>
    <property type="match status" value="1"/>
</dbReference>
<dbReference type="Pfam" id="PF00005">
    <property type="entry name" value="ABC_tran"/>
    <property type="match status" value="2"/>
</dbReference>
<feature type="domain" description="ABC transporter" evidence="4">
    <location>
        <begin position="313"/>
        <end position="531"/>
    </location>
</feature>
<gene>
    <name evidence="5" type="ORF">IAC42_03645</name>
</gene>
<dbReference type="SUPFAM" id="SSF52540">
    <property type="entry name" value="P-loop containing nucleoside triphosphate hydrolases"/>
    <property type="match status" value="2"/>
</dbReference>
<dbReference type="InterPro" id="IPR003593">
    <property type="entry name" value="AAA+_ATPase"/>
</dbReference>
<dbReference type="InterPro" id="IPR037118">
    <property type="entry name" value="Val-tRNA_synth_C_sf"/>
</dbReference>
<dbReference type="Gene3D" id="3.40.50.300">
    <property type="entry name" value="P-loop containing nucleotide triphosphate hydrolases"/>
    <property type="match status" value="2"/>
</dbReference>
<dbReference type="GO" id="GO:0003677">
    <property type="term" value="F:DNA binding"/>
    <property type="evidence" value="ECO:0007669"/>
    <property type="project" value="InterPro"/>
</dbReference>
<dbReference type="AlphaFoldDB" id="A0A9D9HAK6"/>
<dbReference type="PROSITE" id="PS50893">
    <property type="entry name" value="ABC_TRANSPORTER_2"/>
    <property type="match status" value="2"/>
</dbReference>
<keyword evidence="2 5" id="KW-0067">ATP-binding</keyword>
<dbReference type="InterPro" id="IPR027417">
    <property type="entry name" value="P-loop_NTPase"/>
</dbReference>
<evidence type="ECO:0000256" key="2">
    <source>
        <dbReference type="ARBA" id="ARBA00022840"/>
    </source>
</evidence>
<dbReference type="InterPro" id="IPR003439">
    <property type="entry name" value="ABC_transporter-like_ATP-bd"/>
</dbReference>
<dbReference type="Proteomes" id="UP000823633">
    <property type="component" value="Unassembled WGS sequence"/>
</dbReference>
<sequence>MNVLSIEKLGKTVNDSPLFCDVTLGLEEGECVGIVGRNGAGKTTFLNVVAGITGADEGRISRATGSNLVTLTQNVVFREGATLRDYLYESGNMYTELLLSYEKALKEGNEKLYNGLQSRIEHESLWDIETSYKAYLSKFGIDFPLDKQMEELSGGERKKVALARLFALRPTIMLLDEPTNHLDIRTIEILENELRASEAAVVIVTHDRYILNSVCTTIWELDGSRFYRHPGSYESYLERRAERIAMLQKEQDRLASILRRELVWLARGPQARTGKDKNRKERIEGMLSLVRNVQDVPQTAFSSVERRLGKKILEIDDVGKGFGDRKLFSGFSYAFKKGDRIGVIGDNGSGKSTLLDIIAGLTEPDCGHIDKGVNTFISYYDQLGRSLPRQGKTALEYLEDISSRVVFAGREISAERLLELFGFSRTKMRTDIGVYSGGERRRLYLISKLMANPNFLILDEPTNDLDIQTMENLEEYLASFSGVSLIVSHDRAFLNCTCSSLFVIEDGQVHNVPTTYSDWRKTRDEGQKRLSSQPAPQRPKREKKGLSYKERKEMEALEAEIEALEEEKARLEASFSDPGTTSDGSLAERSRRYEELGEIIEEKSVRYFFLAEQE</sequence>
<reference evidence="5" key="2">
    <citation type="journal article" date="2021" name="PeerJ">
        <title>Extensive microbial diversity within the chicken gut microbiome revealed by metagenomics and culture.</title>
        <authorList>
            <person name="Gilroy R."/>
            <person name="Ravi A."/>
            <person name="Getino M."/>
            <person name="Pursley I."/>
            <person name="Horton D.L."/>
            <person name="Alikhan N.F."/>
            <person name="Baker D."/>
            <person name="Gharbi K."/>
            <person name="Hall N."/>
            <person name="Watson M."/>
            <person name="Adriaenssens E.M."/>
            <person name="Foster-Nyarko E."/>
            <person name="Jarju S."/>
            <person name="Secka A."/>
            <person name="Antonio M."/>
            <person name="Oren A."/>
            <person name="Chaudhuri R.R."/>
            <person name="La Ragione R."/>
            <person name="Hildebrand F."/>
            <person name="Pallen M.J."/>
        </authorList>
    </citation>
    <scope>NUCLEOTIDE SEQUENCE</scope>
    <source>
        <strain evidence="5">11167</strain>
    </source>
</reference>
<dbReference type="GO" id="GO:0005524">
    <property type="term" value="F:ATP binding"/>
    <property type="evidence" value="ECO:0007669"/>
    <property type="project" value="UniProtKB-KW"/>
</dbReference>
<dbReference type="SMART" id="SM00382">
    <property type="entry name" value="AAA"/>
    <property type="match status" value="2"/>
</dbReference>
<name>A0A9D9HAK6_9SPIR</name>
<evidence type="ECO:0000256" key="3">
    <source>
        <dbReference type="SAM" id="MobiDB-lite"/>
    </source>
</evidence>
<feature type="region of interest" description="Disordered" evidence="3">
    <location>
        <begin position="568"/>
        <end position="589"/>
    </location>
</feature>
<dbReference type="Pfam" id="PF16326">
    <property type="entry name" value="ABC_tran_CTD"/>
    <property type="match status" value="1"/>
</dbReference>
<feature type="compositionally biased region" description="Basic and acidic residues" evidence="3">
    <location>
        <begin position="518"/>
        <end position="528"/>
    </location>
</feature>
<evidence type="ECO:0000313" key="5">
    <source>
        <dbReference type="EMBL" id="MBO8442833.1"/>
    </source>
</evidence>
<reference evidence="5" key="1">
    <citation type="submission" date="2020-10" db="EMBL/GenBank/DDBJ databases">
        <authorList>
            <person name="Gilroy R."/>
        </authorList>
    </citation>
    <scope>NUCLEOTIDE SEQUENCE</scope>
    <source>
        <strain evidence="5">11167</strain>
    </source>
</reference>
<dbReference type="InterPro" id="IPR017871">
    <property type="entry name" value="ABC_transporter-like_CS"/>
</dbReference>
<dbReference type="InterPro" id="IPR032524">
    <property type="entry name" value="ABC_tran_C"/>
</dbReference>
<dbReference type="Pfam" id="PF12848">
    <property type="entry name" value="ABC_tran_Xtn"/>
    <property type="match status" value="1"/>
</dbReference>
<dbReference type="EMBL" id="JADIMU010000022">
    <property type="protein sequence ID" value="MBO8442833.1"/>
    <property type="molecule type" value="Genomic_DNA"/>
</dbReference>
<protein>
    <submittedName>
        <fullName evidence="5">ABC-F family ATP-binding cassette domain-containing protein</fullName>
    </submittedName>
</protein>
<dbReference type="GO" id="GO:0016887">
    <property type="term" value="F:ATP hydrolysis activity"/>
    <property type="evidence" value="ECO:0007669"/>
    <property type="project" value="InterPro"/>
</dbReference>
<accession>A0A9D9HAK6</accession>
<evidence type="ECO:0000256" key="1">
    <source>
        <dbReference type="ARBA" id="ARBA00022741"/>
    </source>
</evidence>
<feature type="domain" description="ABC transporter" evidence="4">
    <location>
        <begin position="4"/>
        <end position="248"/>
    </location>
</feature>
<proteinExistence type="predicted"/>
<dbReference type="PANTHER" id="PTHR42855:SF1">
    <property type="entry name" value="ABC TRANSPORTER DOMAIN-CONTAINING PROTEIN"/>
    <property type="match status" value="1"/>
</dbReference>
<dbReference type="InterPro" id="IPR051309">
    <property type="entry name" value="ABCF_ATPase"/>
</dbReference>
<dbReference type="PROSITE" id="PS00211">
    <property type="entry name" value="ABC_TRANSPORTER_1"/>
    <property type="match status" value="1"/>
</dbReference>
<comment type="caution">
    <text evidence="5">The sequence shown here is derived from an EMBL/GenBank/DDBJ whole genome shotgun (WGS) entry which is preliminary data.</text>
</comment>
<evidence type="ECO:0000313" key="6">
    <source>
        <dbReference type="Proteomes" id="UP000823633"/>
    </source>
</evidence>
<dbReference type="PANTHER" id="PTHR42855">
    <property type="entry name" value="ABC TRANSPORTER ATP-BINDING SUBUNIT"/>
    <property type="match status" value="1"/>
</dbReference>
<evidence type="ECO:0000259" key="4">
    <source>
        <dbReference type="PROSITE" id="PS50893"/>
    </source>
</evidence>
<feature type="region of interest" description="Disordered" evidence="3">
    <location>
        <begin position="517"/>
        <end position="549"/>
    </location>
</feature>
<dbReference type="CDD" id="cd03221">
    <property type="entry name" value="ABCF_EF-3"/>
    <property type="match status" value="2"/>
</dbReference>
<keyword evidence="1" id="KW-0547">Nucleotide-binding</keyword>